<evidence type="ECO:0000313" key="9">
    <source>
        <dbReference type="EMBL" id="ODR45603.1"/>
    </source>
</evidence>
<dbReference type="SMART" id="SM00382">
    <property type="entry name" value="AAA"/>
    <property type="match status" value="1"/>
</dbReference>
<dbReference type="GeneID" id="93302317"/>
<reference evidence="10 13" key="1">
    <citation type="submission" date="2016-07" db="EMBL/GenBank/DDBJ databases">
        <title>Characterization of isolates of Eisenbergiella tayi derived from blood cultures, using whole genome sequencing.</title>
        <authorList>
            <person name="Burdz T."/>
            <person name="Wiebe D."/>
            <person name="Huynh C."/>
            <person name="Bernard K."/>
        </authorList>
    </citation>
    <scope>NUCLEOTIDE SEQUENCE [LARGE SCALE GENOMIC DNA]</scope>
    <source>
        <strain evidence="6 10">NML 110608</strain>
        <strain evidence="7 13">NML 120489</strain>
    </source>
</reference>
<comment type="caution">
    <text evidence="9">The sequence shown here is derived from an EMBL/GenBank/DDBJ whole genome shotgun (WGS) entry which is preliminary data.</text>
</comment>
<evidence type="ECO:0000313" key="11">
    <source>
        <dbReference type="Proteomes" id="UP000094271"/>
    </source>
</evidence>
<evidence type="ECO:0000313" key="7">
    <source>
        <dbReference type="EMBL" id="ODM10000.1"/>
    </source>
</evidence>
<evidence type="ECO:0000256" key="3">
    <source>
        <dbReference type="ARBA" id="ARBA00022741"/>
    </source>
</evidence>
<dbReference type="CDD" id="cd03257">
    <property type="entry name" value="ABC_NikE_OppD_transporters"/>
    <property type="match status" value="1"/>
</dbReference>
<dbReference type="RefSeq" id="WP_016359792.1">
    <property type="nucleotide sequence ID" value="NZ_BAABXS010000001.1"/>
</dbReference>
<dbReference type="SUPFAM" id="SSF52540">
    <property type="entry name" value="P-loop containing nucleoside triphosphate hydrolases"/>
    <property type="match status" value="1"/>
</dbReference>
<protein>
    <submittedName>
        <fullName evidence="6">Oligopeptide transport ATP-binding protein OppF</fullName>
    </submittedName>
    <submittedName>
        <fullName evidence="9">Peptide ABC transporter ATP-binding protein</fullName>
    </submittedName>
</protein>
<reference evidence="9 11" key="3">
    <citation type="submission" date="2016-08" db="EMBL/GenBank/DDBJ databases">
        <authorList>
            <person name="Seilhamer J.J."/>
        </authorList>
    </citation>
    <scope>NUCLEOTIDE SEQUENCE [LARGE SCALE GENOMIC DNA]</scope>
    <source>
        <strain evidence="9 11">NML150140-1</strain>
    </source>
</reference>
<dbReference type="EMBL" id="MCGH01000003">
    <property type="protein sequence ID" value="ODM04057.1"/>
    <property type="molecule type" value="Genomic_DNA"/>
</dbReference>
<dbReference type="PANTHER" id="PTHR43776">
    <property type="entry name" value="TRANSPORT ATP-BINDING PROTEIN"/>
    <property type="match status" value="1"/>
</dbReference>
<evidence type="ECO:0000256" key="4">
    <source>
        <dbReference type="ARBA" id="ARBA00022840"/>
    </source>
</evidence>
<dbReference type="InterPro" id="IPR027417">
    <property type="entry name" value="P-loop_NTPase"/>
</dbReference>
<dbReference type="InterPro" id="IPR003593">
    <property type="entry name" value="AAA+_ATPase"/>
</dbReference>
<keyword evidence="12" id="KW-1185">Reference proteome</keyword>
<gene>
    <name evidence="7" type="primary">oppF_8</name>
    <name evidence="6" type="synonym">oppF_7</name>
    <name evidence="7" type="ORF">BEH84_04369</name>
    <name evidence="9" type="ORF">BEI59_26490</name>
    <name evidence="6" type="ORF">BEI61_04861</name>
    <name evidence="8" type="ORF">BEI63_30925</name>
</gene>
<dbReference type="OrthoDB" id="9806285at2"/>
<evidence type="ECO:0000313" key="6">
    <source>
        <dbReference type="EMBL" id="ODM04057.1"/>
    </source>
</evidence>
<organism evidence="9 11">
    <name type="scientific">Eisenbergiella tayi</name>
    <dbReference type="NCBI Taxonomy" id="1432052"/>
    <lineage>
        <taxon>Bacteria</taxon>
        <taxon>Bacillati</taxon>
        <taxon>Bacillota</taxon>
        <taxon>Clostridia</taxon>
        <taxon>Lachnospirales</taxon>
        <taxon>Lachnospiraceae</taxon>
        <taxon>Eisenbergiella</taxon>
    </lineage>
</organism>
<dbReference type="EMBL" id="MEHD01000055">
    <property type="protein sequence ID" value="ODR44549.1"/>
    <property type="molecule type" value="Genomic_DNA"/>
</dbReference>
<dbReference type="Proteomes" id="UP000094869">
    <property type="component" value="Unassembled WGS sequence"/>
</dbReference>
<evidence type="ECO:0000256" key="2">
    <source>
        <dbReference type="ARBA" id="ARBA00022448"/>
    </source>
</evidence>
<dbReference type="Pfam" id="PF00005">
    <property type="entry name" value="ABC_tran"/>
    <property type="match status" value="1"/>
</dbReference>
<evidence type="ECO:0000313" key="12">
    <source>
        <dbReference type="Proteomes" id="UP000094869"/>
    </source>
</evidence>
<dbReference type="GO" id="GO:0005524">
    <property type="term" value="F:ATP binding"/>
    <property type="evidence" value="ECO:0007669"/>
    <property type="project" value="UniProtKB-KW"/>
</dbReference>
<accession>A0A1E3UAP6</accession>
<keyword evidence="4 9" id="KW-0067">ATP-binding</keyword>
<dbReference type="PANTHER" id="PTHR43776:SF7">
    <property type="entry name" value="D,D-DIPEPTIDE TRANSPORT ATP-BINDING PROTEIN DDPF-RELATED"/>
    <property type="match status" value="1"/>
</dbReference>
<proteinExistence type="inferred from homology"/>
<dbReference type="GO" id="GO:0055085">
    <property type="term" value="P:transmembrane transport"/>
    <property type="evidence" value="ECO:0007669"/>
    <property type="project" value="UniProtKB-ARBA"/>
</dbReference>
<feature type="domain" description="ABC transporter" evidence="5">
    <location>
        <begin position="10"/>
        <end position="245"/>
    </location>
</feature>
<reference evidence="8 12" key="2">
    <citation type="submission" date="2016-08" db="EMBL/GenBank/DDBJ databases">
        <title>Characterization of Isolates of Eisenbergiella tayi Derived from Blood Cultures, Using Whole Genome Sequencing.</title>
        <authorList>
            <person name="Bernier A.-M."/>
            <person name="Burdz T."/>
            <person name="Wiebe D."/>
            <person name="Bernard K."/>
        </authorList>
    </citation>
    <scope>NUCLEOTIDE SEQUENCE [LARGE SCALE GENOMIC DNA]</scope>
    <source>
        <strain evidence="8 12">NML120146</strain>
    </source>
</reference>
<evidence type="ECO:0000313" key="10">
    <source>
        <dbReference type="Proteomes" id="UP000094067"/>
    </source>
</evidence>
<dbReference type="GO" id="GO:0016887">
    <property type="term" value="F:ATP hydrolysis activity"/>
    <property type="evidence" value="ECO:0007669"/>
    <property type="project" value="InterPro"/>
</dbReference>
<dbReference type="InterPro" id="IPR017871">
    <property type="entry name" value="ABC_transporter-like_CS"/>
</dbReference>
<keyword evidence="2" id="KW-0813">Transport</keyword>
<dbReference type="Gene3D" id="3.40.50.300">
    <property type="entry name" value="P-loop containing nucleotide triphosphate hydrolases"/>
    <property type="match status" value="1"/>
</dbReference>
<dbReference type="InterPro" id="IPR050319">
    <property type="entry name" value="ABC_transp_ATP-bind"/>
</dbReference>
<comment type="similarity">
    <text evidence="1">Belongs to the ABC transporter superfamily.</text>
</comment>
<dbReference type="InterPro" id="IPR003439">
    <property type="entry name" value="ABC_transporter-like_ATP-bd"/>
</dbReference>
<dbReference type="EMBL" id="MEHA01000026">
    <property type="protein sequence ID" value="ODR45603.1"/>
    <property type="molecule type" value="Genomic_DNA"/>
</dbReference>
<evidence type="ECO:0000313" key="13">
    <source>
        <dbReference type="Proteomes" id="UP000095003"/>
    </source>
</evidence>
<sequence>MEEKQTNYVLMVKDLRVSYAQEEGGLFHPKKDLDVLKGVSFSIREGEVLGLVGESGCGKSTLSKALLGLIPKYEGVIVQKSLHPQMIFQDPYSSLNPVKKVGWILEEPLRLNTELNKQQRREKVLEMLKKVGLDEKQADRYPRQLSGGQRQRVCIAESLMLSPRLLIADEPVSALDVTIQAQVISLLRSIQKEMGLAILFISHDMRVVYQLSQRVMIMKDGEIVESGDVDDVYFHPEHPYTKRLLEAAGIESPGEEPARPVS</sequence>
<dbReference type="EMBL" id="MCGI01000004">
    <property type="protein sequence ID" value="ODM10000.1"/>
    <property type="molecule type" value="Genomic_DNA"/>
</dbReference>
<keyword evidence="3" id="KW-0547">Nucleotide-binding</keyword>
<evidence type="ECO:0000313" key="8">
    <source>
        <dbReference type="EMBL" id="ODR44549.1"/>
    </source>
</evidence>
<dbReference type="AlphaFoldDB" id="A0A1E3UAP6"/>
<dbReference type="Proteomes" id="UP000094067">
    <property type="component" value="Unassembled WGS sequence"/>
</dbReference>
<evidence type="ECO:0000256" key="1">
    <source>
        <dbReference type="ARBA" id="ARBA00005417"/>
    </source>
</evidence>
<evidence type="ECO:0000259" key="5">
    <source>
        <dbReference type="PROSITE" id="PS50893"/>
    </source>
</evidence>
<dbReference type="Proteomes" id="UP000094271">
    <property type="component" value="Unassembled WGS sequence"/>
</dbReference>
<dbReference type="Proteomes" id="UP000095003">
    <property type="component" value="Unassembled WGS sequence"/>
</dbReference>
<name>A0A1E3UAP6_9FIRM</name>
<dbReference type="PROSITE" id="PS50893">
    <property type="entry name" value="ABC_TRANSPORTER_2"/>
    <property type="match status" value="1"/>
</dbReference>
<dbReference type="PROSITE" id="PS00211">
    <property type="entry name" value="ABC_TRANSPORTER_1"/>
    <property type="match status" value="1"/>
</dbReference>